<evidence type="ECO:0000256" key="12">
    <source>
        <dbReference type="ARBA" id="ARBA00022842"/>
    </source>
</evidence>
<comment type="catalytic activity">
    <reaction evidence="14 15">
        <text>pyruvate + ATP + H2O = phosphoenolpyruvate + AMP + phosphate + 2 H(+)</text>
        <dbReference type="Rhea" id="RHEA:11364"/>
        <dbReference type="ChEBI" id="CHEBI:15361"/>
        <dbReference type="ChEBI" id="CHEBI:15377"/>
        <dbReference type="ChEBI" id="CHEBI:15378"/>
        <dbReference type="ChEBI" id="CHEBI:30616"/>
        <dbReference type="ChEBI" id="CHEBI:43474"/>
        <dbReference type="ChEBI" id="CHEBI:58702"/>
        <dbReference type="ChEBI" id="CHEBI:456215"/>
        <dbReference type="EC" id="2.7.9.2"/>
    </reaction>
</comment>
<dbReference type="PANTHER" id="PTHR43030">
    <property type="entry name" value="PHOSPHOENOLPYRUVATE SYNTHASE"/>
    <property type="match status" value="1"/>
</dbReference>
<dbReference type="InterPro" id="IPR015813">
    <property type="entry name" value="Pyrv/PenolPyrv_kinase-like_dom"/>
</dbReference>
<protein>
    <recommendedName>
        <fullName evidence="6 15">Phosphoenolpyruvate synthase</fullName>
        <shortName evidence="15">PEP synthase</shortName>
        <ecNumber evidence="5 15">2.7.9.2</ecNumber>
    </recommendedName>
    <alternativeName>
        <fullName evidence="13 15">Pyruvate, water dikinase</fullName>
    </alternativeName>
</protein>
<reference evidence="20" key="1">
    <citation type="journal article" date="2019" name="Int. J. Syst. Evol. Microbiol.">
        <title>The Global Catalogue of Microorganisms (GCM) 10K type strain sequencing project: providing services to taxonomists for standard genome sequencing and annotation.</title>
        <authorList>
            <consortium name="The Broad Institute Genomics Platform"/>
            <consortium name="The Broad Institute Genome Sequencing Center for Infectious Disease"/>
            <person name="Wu L."/>
            <person name="Ma J."/>
        </authorList>
    </citation>
    <scope>NUCLEOTIDE SEQUENCE [LARGE SCALE GENOMIC DNA]</scope>
    <source>
        <strain evidence="20">JCM 15896</strain>
    </source>
</reference>
<evidence type="ECO:0000256" key="1">
    <source>
        <dbReference type="ARBA" id="ARBA00001946"/>
    </source>
</evidence>
<proteinExistence type="inferred from homology"/>
<dbReference type="EC" id="2.7.9.2" evidence="5 15"/>
<dbReference type="InterPro" id="IPR036637">
    <property type="entry name" value="Phosphohistidine_dom_sf"/>
</dbReference>
<dbReference type="SUPFAM" id="SSF51621">
    <property type="entry name" value="Phosphoenolpyruvate/pyruvate domain"/>
    <property type="match status" value="1"/>
</dbReference>
<comment type="caution">
    <text evidence="19">The sequence shown here is derived from an EMBL/GenBank/DDBJ whole genome shotgun (WGS) entry which is preliminary data.</text>
</comment>
<dbReference type="Gene3D" id="3.30.470.20">
    <property type="entry name" value="ATP-grasp fold, B domain"/>
    <property type="match status" value="1"/>
</dbReference>
<evidence type="ECO:0000256" key="6">
    <source>
        <dbReference type="ARBA" id="ARBA00021623"/>
    </source>
</evidence>
<dbReference type="EMBL" id="BAAAFD010000001">
    <property type="protein sequence ID" value="GAA0852789.1"/>
    <property type="molecule type" value="Genomic_DNA"/>
</dbReference>
<dbReference type="NCBIfam" id="NF005057">
    <property type="entry name" value="PRK06464.1"/>
    <property type="match status" value="1"/>
</dbReference>
<dbReference type="InterPro" id="IPR040442">
    <property type="entry name" value="Pyrv_kinase-like_dom_sf"/>
</dbReference>
<keyword evidence="9 15" id="KW-0547">Nucleotide-binding</keyword>
<evidence type="ECO:0000256" key="5">
    <source>
        <dbReference type="ARBA" id="ARBA00011996"/>
    </source>
</evidence>
<dbReference type="InterPro" id="IPR013815">
    <property type="entry name" value="ATP_grasp_subdomain_1"/>
</dbReference>
<evidence type="ECO:0000256" key="15">
    <source>
        <dbReference type="PIRNR" id="PIRNR000854"/>
    </source>
</evidence>
<evidence type="ECO:0000256" key="8">
    <source>
        <dbReference type="ARBA" id="ARBA00022723"/>
    </source>
</evidence>
<comment type="cofactor">
    <cofactor evidence="1 15">
        <name>Mg(2+)</name>
        <dbReference type="ChEBI" id="CHEBI:18420"/>
    </cofactor>
</comment>
<dbReference type="NCBIfam" id="TIGR01418">
    <property type="entry name" value="PEP_synth"/>
    <property type="match status" value="1"/>
</dbReference>
<evidence type="ECO:0000256" key="10">
    <source>
        <dbReference type="ARBA" id="ARBA00022777"/>
    </source>
</evidence>
<feature type="domain" description="PEP-utilising enzyme mobile" evidence="16">
    <location>
        <begin position="384"/>
        <end position="455"/>
    </location>
</feature>
<dbReference type="InterPro" id="IPR002192">
    <property type="entry name" value="PPDK_AMP/ATP-bd"/>
</dbReference>
<keyword evidence="10 15" id="KW-0418">Kinase</keyword>
<dbReference type="PANTHER" id="PTHR43030:SF1">
    <property type="entry name" value="PHOSPHOENOLPYRUVATE SYNTHASE"/>
    <property type="match status" value="1"/>
</dbReference>
<dbReference type="SUPFAM" id="SSF56059">
    <property type="entry name" value="Glutathione synthetase ATP-binding domain-like"/>
    <property type="match status" value="1"/>
</dbReference>
<dbReference type="SUPFAM" id="SSF52009">
    <property type="entry name" value="Phosphohistidine domain"/>
    <property type="match status" value="1"/>
</dbReference>
<dbReference type="RefSeq" id="WP_343856024.1">
    <property type="nucleotide sequence ID" value="NZ_BAAAFD010000001.1"/>
</dbReference>
<dbReference type="Pfam" id="PF02896">
    <property type="entry name" value="PEP-utilizers_C"/>
    <property type="match status" value="1"/>
</dbReference>
<keyword evidence="12 15" id="KW-0460">Magnesium</keyword>
<keyword evidence="7 15" id="KW-0808">Transferase</keyword>
<feature type="domain" description="Pyruvate phosphate dikinase AMP/ATP-binding" evidence="17">
    <location>
        <begin position="17"/>
        <end position="342"/>
    </location>
</feature>
<dbReference type="Gene3D" id="3.20.20.60">
    <property type="entry name" value="Phosphoenolpyruvate-binding domains"/>
    <property type="match status" value="1"/>
</dbReference>
<evidence type="ECO:0000256" key="9">
    <source>
        <dbReference type="ARBA" id="ARBA00022741"/>
    </source>
</evidence>
<name>A0ABP3WM95_9ALTE</name>
<gene>
    <name evidence="19" type="primary">ppsA</name>
    <name evidence="19" type="ORF">GCM10009114_03840</name>
</gene>
<comment type="pathway">
    <text evidence="3 15">Carbohydrate biosynthesis; gluconeogenesis.</text>
</comment>
<sequence>MQEYVLWYEQLGMSDVDRVGGKNASLGEMISNLASAGVQVPGGFATTADAFNEFLEQSGLEARIHEVLDNLDVDDVAALNQAGENIRNWVIETPFPAALEEAIKTAFDKLQGDAGDNASFAVRSSATAEDMPDASFAGQQETFLNVKGYDNVMVAIKHVFASLFNDRAISYRVHQGYDHKGVALSAGIQRMVRSDVASSGVMFTIDTESGFEDVVFITSSYGLGEMVVQGAVNPDEFYVHKPTLNKNKPAIVRRNLGSKLIKMIYSDDLAHGKQVEIVDVDKSQSMDFSINDEEIMDLARQAQIIEKHYQRPMDIEWAKDGTDGKLYIVQARPETVRSREDIQVIENFQLKGKAKVVTEGRAIGHKIGAGVAKVLGSIDEMGKIQPGDVLVTDMTDPDWEPIMKKASAIVTNRGGRTCHAAIIARELGIPAVVGCGNATHSIETGDNITVSCAEGDTGYVYDAQLDFDVVTSRIDSMPDIPLKVMMNVGNPDRAFDFARLPHKGVGLARLEFIINRMIGVHPKALLDFDNQPDELKEEISEMISGYASPVEFYIEKLVEGISTIAAAFSPEKVIVRMSDFKSNEYFNLVGGYQYEPDEENPMLGFRGASRYISDDFRECFALECEAIKRVRNKMDLTNVEIMIPFVRTLGEGEKVIELLAEQGLVKGENGLRVIMMCELPSNALLADQFLDIFDGFSIGSNDLTQLTLGLDRDSGLIAHLFDERDPAVKALLSMAIKAAKKRGKYVGICGQGPSDHEDLAAWLVEQGIDSVSLNPDTVVETWLYLGEKHGS</sequence>
<dbReference type="Gene3D" id="3.30.1490.20">
    <property type="entry name" value="ATP-grasp fold, A domain"/>
    <property type="match status" value="1"/>
</dbReference>
<dbReference type="InterPro" id="IPR000121">
    <property type="entry name" value="PEP_util_C"/>
</dbReference>
<dbReference type="PRINTS" id="PR01736">
    <property type="entry name" value="PHPHTRNFRASE"/>
</dbReference>
<evidence type="ECO:0000256" key="11">
    <source>
        <dbReference type="ARBA" id="ARBA00022840"/>
    </source>
</evidence>
<keyword evidence="8 15" id="KW-0479">Metal-binding</keyword>
<dbReference type="Gene3D" id="3.50.30.10">
    <property type="entry name" value="Phosphohistidine domain"/>
    <property type="match status" value="1"/>
</dbReference>
<keyword evidence="11 15" id="KW-0067">ATP-binding</keyword>
<evidence type="ECO:0000259" key="16">
    <source>
        <dbReference type="Pfam" id="PF00391"/>
    </source>
</evidence>
<comment type="similarity">
    <text evidence="4 15">Belongs to the PEP-utilizing enzyme family.</text>
</comment>
<dbReference type="Pfam" id="PF01326">
    <property type="entry name" value="PPDK_N"/>
    <property type="match status" value="1"/>
</dbReference>
<evidence type="ECO:0000259" key="17">
    <source>
        <dbReference type="Pfam" id="PF01326"/>
    </source>
</evidence>
<dbReference type="PROSITE" id="PS00742">
    <property type="entry name" value="PEP_ENZYMES_2"/>
    <property type="match status" value="1"/>
</dbReference>
<evidence type="ECO:0000259" key="18">
    <source>
        <dbReference type="Pfam" id="PF02896"/>
    </source>
</evidence>
<dbReference type="InterPro" id="IPR006319">
    <property type="entry name" value="PEP_synth"/>
</dbReference>
<evidence type="ECO:0000256" key="4">
    <source>
        <dbReference type="ARBA" id="ARBA00007837"/>
    </source>
</evidence>
<evidence type="ECO:0000256" key="3">
    <source>
        <dbReference type="ARBA" id="ARBA00004742"/>
    </source>
</evidence>
<evidence type="ECO:0000313" key="20">
    <source>
        <dbReference type="Proteomes" id="UP001500359"/>
    </source>
</evidence>
<accession>A0ABP3WM95</accession>
<evidence type="ECO:0000256" key="13">
    <source>
        <dbReference type="ARBA" id="ARBA00033470"/>
    </source>
</evidence>
<evidence type="ECO:0000256" key="14">
    <source>
        <dbReference type="ARBA" id="ARBA00047700"/>
    </source>
</evidence>
<evidence type="ECO:0000256" key="2">
    <source>
        <dbReference type="ARBA" id="ARBA00002988"/>
    </source>
</evidence>
<evidence type="ECO:0000313" key="19">
    <source>
        <dbReference type="EMBL" id="GAA0852789.1"/>
    </source>
</evidence>
<organism evidence="19 20">
    <name type="scientific">Aliiglaciecola litoralis</name>
    <dbReference type="NCBI Taxonomy" id="582857"/>
    <lineage>
        <taxon>Bacteria</taxon>
        <taxon>Pseudomonadati</taxon>
        <taxon>Pseudomonadota</taxon>
        <taxon>Gammaproteobacteria</taxon>
        <taxon>Alteromonadales</taxon>
        <taxon>Alteromonadaceae</taxon>
        <taxon>Aliiglaciecola</taxon>
    </lineage>
</organism>
<comment type="function">
    <text evidence="2 15">Catalyzes the phosphorylation of pyruvate to phosphoenolpyruvate.</text>
</comment>
<keyword evidence="20" id="KW-1185">Reference proteome</keyword>
<dbReference type="PROSITE" id="PS00370">
    <property type="entry name" value="PEP_ENZYMES_PHOS_SITE"/>
    <property type="match status" value="1"/>
</dbReference>
<feature type="domain" description="PEP-utilising enzyme C-terminal" evidence="18">
    <location>
        <begin position="481"/>
        <end position="780"/>
    </location>
</feature>
<dbReference type="Pfam" id="PF00391">
    <property type="entry name" value="PEP-utilizers"/>
    <property type="match status" value="1"/>
</dbReference>
<dbReference type="Proteomes" id="UP001500359">
    <property type="component" value="Unassembled WGS sequence"/>
</dbReference>
<dbReference type="InterPro" id="IPR018274">
    <property type="entry name" value="PEP_util_AS"/>
</dbReference>
<dbReference type="InterPro" id="IPR023151">
    <property type="entry name" value="PEP_util_CS"/>
</dbReference>
<evidence type="ECO:0000256" key="7">
    <source>
        <dbReference type="ARBA" id="ARBA00022679"/>
    </source>
</evidence>
<dbReference type="PIRSF" id="PIRSF000854">
    <property type="entry name" value="PEP_synthase"/>
    <property type="match status" value="1"/>
</dbReference>
<dbReference type="InterPro" id="IPR008279">
    <property type="entry name" value="PEP-util_enz_mobile_dom"/>
</dbReference>